<feature type="compositionally biased region" description="Polar residues" evidence="7">
    <location>
        <begin position="2292"/>
        <end position="2302"/>
    </location>
</feature>
<comment type="subcellular location">
    <subcellularLocation>
        <location evidence="1">Cell membrane</location>
    </subcellularLocation>
</comment>
<sequence length="2681" mass="291406">MFCTACCCGAGEQVNGKDRGELDPDKTPEEPPGPLDGHAAPPNKRADDALNLADDAITHAAVLGKELPGQVQLRREALRLDFQIRMPSGDQGGTHKEGPKEGPWGSLWPEWKLEAAASSATLTSSVAVAFAAAADANEVPQNLRSLCDLAGECAAWLHARTMIAIAQVQLRTSFDFKNLLRLLLRSLAKDAQPCHSSDWVSLAAELQLIGLAHGDGALDQRCAEAAAMVRTRAARGEMAAAAELFWVFLTAKALNEELLASLESLHDIPEKAPDALAGLLCGLAQPCVYDILGARRLLELADHFARRLTDLPQELPTRSLPRVALALADLLQLTKGGLGLLQALLSVNREATSRLDRLSMEDLADLAVSLSSAPEQQDLMDAFLTEAGHRLQGRAGPPVPSPGSAVLLRRALGSVPCGSVGLLGEFCLVTGRWRVWLEGDSLDAREEDFGLLDGGARPQRCCFSCWKLAPRLWKSAEDASREFCDECRQNCGRAEDVPKDPCVRGIEDLPAGLGPSPRAVARMSLAAAHARRPHIEGLLKQFRAAAEQLYHKVTEELPFQEETGLSKASSLAKSGPDIPVFVVNLDRSPHRLEEMRREVQRCNLRARRFAATDGRHRVVRRSQREPYTRDLTSFALRWDEARPGIGVALTADQERHYVGYAGSWLSHMRALRQGFEEGSPFVVVLEDDQVLSPDFNGVLRDILDSAGDLLDVVILGPLDWRLRSLQYAQRRKVMQLRHPCSASRSSEEEYMVELYGYKPTLCQESTYFLYSIGSRAMTGEDLLSTGCCGVWGYLVSRRGCQKMEASMKFMWESFDDVLQAELQGDNRFTSFDLELGRQPAPVSPHASFRDHSLQVQAARLLLGPEGNALKAEQRHLRVAATSALLWPPVEPVWAYVVRGWRRLFAQRAGSGGGFELRTEMQHKLYKERRFFELASEGLTWSWTVLRAAFLFGFARPLPALWSTTPPEGPPVRIPPLSLRVVFGPWSQLNWAPSAWWRDLLDAAPGSRIYQPQAAAFVPFTGAELRQQLPRAAFHDIKVESMDSAESAGEALVLAAEVALTQDLLQALRKELVAGHPVLATARSLATLAELWNLLSEGEKLHLRLAFVGANPFASQLRPAAVGAAPVPGRWARISGLTKRADLNGSEALIAEERDDGRWRVSTSSGDLAVRRENLEVFVEEPWPPAPSPGFSAAEWKAICNAPSLSTAAKGGTNAFWLGMQPCGRSQKMCPHCGSRGKTLLEDMRDNSPSKNGVSFSSFTAPYSARDSYAGMSDQAMSSGSGLLTARSLATTAAGTSNPEFEVQIDRAPGSSLGLNLDALDGQSLIISAVKAGPIRAYNEAQEDEDLMLQRVLPAEASVTSVIAVSSVVALAGPGRSATPNIMDSSAMSIAVIIPAMNEEKALPATLRTVFSQEPPPSEVVVVDPGSVDRTQEVARSCGASVLTSPRGRSLQMNFGAKSTKVALAMKAAPKPKAKNKAKAKAKAKAEAEPQKEPLEVSESAIPLKESSGSVPAGSGAAAARAAREAQKESPPSPKPADAEATKEAQKDAEPKAEAIAPDPKPEAKEPEPVKIDLSSLPDPWAEVSDDLALTRIKEEDWEVIEVSSEPSAPSHLAAKDSELDKLQLSDAQRTQLVAADVSENQLASAEALGGPLWLRYLNLSTNPFTSLEGLAELFPRLLVLDLSFVELSEVLGVWRALAELPRLRKLQAEGCGVASFEDLEKMSELRTLELNDNALEDLAELDTLAAKCPNLLELDLRENDVASEPGYAKKVKKLWPKLTWFDNQSLKKYVAAGAAAVYDAEAMREKDVAAVDGMFKNESCSCLEGNPCVDPATCKAPVLLFLHADTHLPPGALAQLQVALCDPDVQGGCFELRFDEEADNATLRLWSWFTRTGCCRTPRLVFGDRGIFVRRKAFEELAGYREWPLLEDVDFAMRLAKLNRRAFHFLPVAVTTSARRMLEMGPLKQQLLNTCIIIAWYLGASPARMRDWHGDSIVEVNGARGSSQALLERLKADTVLVLYIKRPVAFTISIARAYAPLGLQVEHAPNGTSLLVKTALLRYMRYSNFGSATRLDLVEVRRVLGAMEAEIETMESPGAHIFVEPTASIECVDQSIETKLDTLIRLCQGQGKELQQLRLHLAGVEEKIQAALQPEVAGASSFISRVSKSAKLRVNSMVSRASRGVSDFSNIDEMLEQRVMKAARKNRDDPAHGKSAFKRSGTYHVGSSHGIAVMRTSPSKQSLKCEENPSPVGKRASGEVQVVPIPPSPRSSVPKSSPKEHCTSLSNVFQSREAQLSLASPKSPATGTGLAEPTVSEEPAEPTVCRESCVSCWLACCDAWTRLCGLTPLVQRRIQNPEEECEDLDPSVMLVSKAYHCLVLSLSCVGVWMKATTLSTCSPSGPCASGPPATDLAIAVGAVMAVGSCGGFKNYFKGAQMQIQIAEHLKESIHCAGLEQHLKTQKVTDGFAMVLLWMAVLATRLWLNGSEAEWDGSLVLQVILHAFASAALLGACYLQVACWRGVSLTIVAFARSLLTGNVSGQAARTRWREMTSCMRQASRMYQLTSAALALTTVLVFFAALYDMHQGPAFIVLPNLVVAGSLLCSLYVAASATAHCTRLPSLVSMLDDDDTEVEQGYMSLSLFLSLSESGFFMWDTRVTLGVLQKFVYFTTAIVGSIGFQLNVLHF</sequence>
<feature type="domain" description="Glycosyltransferase 2-like" evidence="9">
    <location>
        <begin position="1391"/>
        <end position="1457"/>
    </location>
</feature>
<evidence type="ECO:0000256" key="8">
    <source>
        <dbReference type="SAM" id="Phobius"/>
    </source>
</evidence>
<reference evidence="11 12" key="1">
    <citation type="submission" date="2016-02" db="EMBL/GenBank/DDBJ databases">
        <title>Genome analysis of coral dinoflagellate symbionts highlights evolutionary adaptations to a symbiotic lifestyle.</title>
        <authorList>
            <person name="Aranda M."/>
            <person name="Li Y."/>
            <person name="Liew Y.J."/>
            <person name="Baumgarten S."/>
            <person name="Simakov O."/>
            <person name="Wilson M."/>
            <person name="Piel J."/>
            <person name="Ashoor H."/>
            <person name="Bougouffa S."/>
            <person name="Bajic V.B."/>
            <person name="Ryu T."/>
            <person name="Ravasi T."/>
            <person name="Bayer T."/>
            <person name="Micklem G."/>
            <person name="Kim H."/>
            <person name="Bhak J."/>
            <person name="Lajeunesse T.C."/>
            <person name="Voolstra C.R."/>
        </authorList>
    </citation>
    <scope>NUCLEOTIDE SEQUENCE [LARGE SCALE GENOMIC DNA]</scope>
    <source>
        <strain evidence="11 12">CCMP2467</strain>
    </source>
</reference>
<dbReference type="InterPro" id="IPR001611">
    <property type="entry name" value="Leu-rich_rpt"/>
</dbReference>
<dbReference type="InterPro" id="IPR002654">
    <property type="entry name" value="Glyco_trans_25"/>
</dbReference>
<feature type="transmembrane region" description="Helical" evidence="8">
    <location>
        <begin position="2557"/>
        <end position="2577"/>
    </location>
</feature>
<dbReference type="OrthoDB" id="426621at2759"/>
<feature type="region of interest" description="Disordered" evidence="7">
    <location>
        <begin position="14"/>
        <end position="46"/>
    </location>
</feature>
<evidence type="ECO:0000259" key="10">
    <source>
        <dbReference type="Pfam" id="PF01755"/>
    </source>
</evidence>
<feature type="region of interest" description="Disordered" evidence="7">
    <location>
        <begin position="2292"/>
        <end position="2311"/>
    </location>
</feature>
<evidence type="ECO:0000313" key="11">
    <source>
        <dbReference type="EMBL" id="OLQ15642.1"/>
    </source>
</evidence>
<feature type="compositionally biased region" description="Basic residues" evidence="7">
    <location>
        <begin position="1469"/>
        <end position="1482"/>
    </location>
</feature>
<dbReference type="SUPFAM" id="SSF53448">
    <property type="entry name" value="Nucleotide-diphospho-sugar transferases"/>
    <property type="match status" value="2"/>
</dbReference>
<dbReference type="Gene3D" id="3.80.10.10">
    <property type="entry name" value="Ribonuclease Inhibitor"/>
    <property type="match status" value="1"/>
</dbReference>
<keyword evidence="3" id="KW-1003">Cell membrane</keyword>
<dbReference type="Proteomes" id="UP000186817">
    <property type="component" value="Unassembled WGS sequence"/>
</dbReference>
<feature type="transmembrane region" description="Helical" evidence="8">
    <location>
        <begin position="2583"/>
        <end position="2609"/>
    </location>
</feature>
<evidence type="ECO:0000256" key="4">
    <source>
        <dbReference type="ARBA" id="ARBA00022676"/>
    </source>
</evidence>
<dbReference type="SUPFAM" id="SSF52075">
    <property type="entry name" value="Outer arm dynein light chain 1"/>
    <property type="match status" value="1"/>
</dbReference>
<gene>
    <name evidence="11" type="primary">Lrguk</name>
    <name evidence="11" type="ORF">AK812_SmicGene41</name>
</gene>
<feature type="compositionally biased region" description="Basic and acidic residues" evidence="7">
    <location>
        <begin position="2199"/>
        <end position="2208"/>
    </location>
</feature>
<evidence type="ECO:0000256" key="1">
    <source>
        <dbReference type="ARBA" id="ARBA00004236"/>
    </source>
</evidence>
<feature type="domain" description="Glycosyl transferase family 25" evidence="10">
    <location>
        <begin position="579"/>
        <end position="815"/>
    </location>
</feature>
<evidence type="ECO:0000256" key="7">
    <source>
        <dbReference type="SAM" id="MobiDB-lite"/>
    </source>
</evidence>
<name>A0A1Q9F7P3_SYMMI</name>
<feature type="region of interest" description="Disordered" evidence="7">
    <location>
        <begin position="2199"/>
        <end position="2278"/>
    </location>
</feature>
<dbReference type="Pfam" id="PF00535">
    <property type="entry name" value="Glycos_transf_2"/>
    <property type="match status" value="1"/>
</dbReference>
<keyword evidence="8" id="KW-0812">Transmembrane</keyword>
<dbReference type="GO" id="GO:0016301">
    <property type="term" value="F:kinase activity"/>
    <property type="evidence" value="ECO:0007669"/>
    <property type="project" value="UniProtKB-KW"/>
</dbReference>
<dbReference type="PANTHER" id="PTHR43646">
    <property type="entry name" value="GLYCOSYLTRANSFERASE"/>
    <property type="match status" value="1"/>
</dbReference>
<keyword evidence="5" id="KW-0808">Transferase</keyword>
<dbReference type="Gene3D" id="3.90.550.10">
    <property type="entry name" value="Spore Coat Polysaccharide Biosynthesis Protein SpsA, Chain A"/>
    <property type="match status" value="2"/>
</dbReference>
<feature type="compositionally biased region" description="Basic and acidic residues" evidence="7">
    <location>
        <begin position="1483"/>
        <end position="1494"/>
    </location>
</feature>
<evidence type="ECO:0000259" key="9">
    <source>
        <dbReference type="Pfam" id="PF00535"/>
    </source>
</evidence>
<keyword evidence="6 8" id="KW-0472">Membrane</keyword>
<dbReference type="EMBL" id="LSRX01000001">
    <property type="protein sequence ID" value="OLQ15642.1"/>
    <property type="molecule type" value="Genomic_DNA"/>
</dbReference>
<feature type="compositionally biased region" description="Low complexity" evidence="7">
    <location>
        <begin position="1505"/>
        <end position="1520"/>
    </location>
</feature>
<feature type="transmembrane region" description="Helical" evidence="8">
    <location>
        <begin position="2661"/>
        <end position="2679"/>
    </location>
</feature>
<evidence type="ECO:0000256" key="6">
    <source>
        <dbReference type="ARBA" id="ARBA00023136"/>
    </source>
</evidence>
<dbReference type="PANTHER" id="PTHR43646:SF2">
    <property type="entry name" value="GLYCOSYLTRANSFERASE 2-LIKE DOMAIN-CONTAINING PROTEIN"/>
    <property type="match status" value="1"/>
</dbReference>
<evidence type="ECO:0000256" key="5">
    <source>
        <dbReference type="ARBA" id="ARBA00022679"/>
    </source>
</evidence>
<keyword evidence="11" id="KW-0418">Kinase</keyword>
<dbReference type="InterPro" id="IPR029044">
    <property type="entry name" value="Nucleotide-diphossugar_trans"/>
</dbReference>
<feature type="compositionally biased region" description="Basic and acidic residues" evidence="7">
    <location>
        <begin position="1536"/>
        <end position="1552"/>
    </location>
</feature>
<evidence type="ECO:0000313" key="12">
    <source>
        <dbReference type="Proteomes" id="UP000186817"/>
    </source>
</evidence>
<dbReference type="CDD" id="cd06532">
    <property type="entry name" value="Glyco_transf_25"/>
    <property type="match status" value="1"/>
</dbReference>
<accession>A0A1Q9F7P3</accession>
<feature type="transmembrane region" description="Helical" evidence="8">
    <location>
        <begin position="2491"/>
        <end position="2512"/>
    </location>
</feature>
<feature type="compositionally biased region" description="Basic and acidic residues" evidence="7">
    <location>
        <begin position="15"/>
        <end position="29"/>
    </location>
</feature>
<evidence type="ECO:0000256" key="2">
    <source>
        <dbReference type="ARBA" id="ARBA00006721"/>
    </source>
</evidence>
<dbReference type="InterPro" id="IPR001173">
    <property type="entry name" value="Glyco_trans_2-like"/>
</dbReference>
<keyword evidence="8" id="KW-1133">Transmembrane helix</keyword>
<evidence type="ECO:0000256" key="3">
    <source>
        <dbReference type="ARBA" id="ARBA00022475"/>
    </source>
</evidence>
<comment type="similarity">
    <text evidence="2">Belongs to the glycosyltransferase 25 family.</text>
</comment>
<feature type="transmembrane region" description="Helical" evidence="8">
    <location>
        <begin position="2462"/>
        <end position="2479"/>
    </location>
</feature>
<comment type="caution">
    <text evidence="11">The sequence shown here is derived from an EMBL/GenBank/DDBJ whole genome shotgun (WGS) entry which is preliminary data.</text>
</comment>
<dbReference type="InterPro" id="IPR032675">
    <property type="entry name" value="LRR_dom_sf"/>
</dbReference>
<feature type="region of interest" description="Disordered" evidence="7">
    <location>
        <begin position="1466"/>
        <end position="1577"/>
    </location>
</feature>
<keyword evidence="4" id="KW-0328">Glycosyltransferase</keyword>
<feature type="compositionally biased region" description="Basic and acidic residues" evidence="7">
    <location>
        <begin position="1559"/>
        <end position="1570"/>
    </location>
</feature>
<protein>
    <submittedName>
        <fullName evidence="11">Leucine-rich repeat and guanylate kinase domain-containing protein</fullName>
    </submittedName>
</protein>
<dbReference type="Pfam" id="PF01755">
    <property type="entry name" value="Glyco_transf_25"/>
    <property type="match status" value="1"/>
</dbReference>
<dbReference type="GO" id="GO:0016757">
    <property type="term" value="F:glycosyltransferase activity"/>
    <property type="evidence" value="ECO:0007669"/>
    <property type="project" value="UniProtKB-KW"/>
</dbReference>
<keyword evidence="12" id="KW-1185">Reference proteome</keyword>
<dbReference type="GO" id="GO:0005886">
    <property type="term" value="C:plasma membrane"/>
    <property type="evidence" value="ECO:0007669"/>
    <property type="project" value="UniProtKB-SubCell"/>
</dbReference>
<organism evidence="11 12">
    <name type="scientific">Symbiodinium microadriaticum</name>
    <name type="common">Dinoflagellate</name>
    <name type="synonym">Zooxanthella microadriatica</name>
    <dbReference type="NCBI Taxonomy" id="2951"/>
    <lineage>
        <taxon>Eukaryota</taxon>
        <taxon>Sar</taxon>
        <taxon>Alveolata</taxon>
        <taxon>Dinophyceae</taxon>
        <taxon>Suessiales</taxon>
        <taxon>Symbiodiniaceae</taxon>
        <taxon>Symbiodinium</taxon>
    </lineage>
</organism>
<dbReference type="PROSITE" id="PS51450">
    <property type="entry name" value="LRR"/>
    <property type="match status" value="2"/>
</dbReference>
<proteinExistence type="inferred from homology"/>